<feature type="compositionally biased region" description="Basic and acidic residues" evidence="1">
    <location>
        <begin position="283"/>
        <end position="296"/>
    </location>
</feature>
<dbReference type="RefSeq" id="XP_060321531.1">
    <property type="nucleotide sequence ID" value="XM_060478820.1"/>
</dbReference>
<dbReference type="AlphaFoldDB" id="A0AA39MG08"/>
<gene>
    <name evidence="2" type="ORF">EV420DRAFT_1654625</name>
</gene>
<reference evidence="2" key="1">
    <citation type="submission" date="2023-06" db="EMBL/GenBank/DDBJ databases">
        <authorList>
            <consortium name="Lawrence Berkeley National Laboratory"/>
            <person name="Ahrendt S."/>
            <person name="Sahu N."/>
            <person name="Indic B."/>
            <person name="Wong-Bajracharya J."/>
            <person name="Merenyi Z."/>
            <person name="Ke H.-M."/>
            <person name="Monk M."/>
            <person name="Kocsube S."/>
            <person name="Drula E."/>
            <person name="Lipzen A."/>
            <person name="Balint B."/>
            <person name="Henrissat B."/>
            <person name="Andreopoulos B."/>
            <person name="Martin F.M."/>
            <person name="Harder C.B."/>
            <person name="Rigling D."/>
            <person name="Ford K.L."/>
            <person name="Foster G.D."/>
            <person name="Pangilinan J."/>
            <person name="Papanicolaou A."/>
            <person name="Barry K."/>
            <person name="LaButti K."/>
            <person name="Viragh M."/>
            <person name="Koriabine M."/>
            <person name="Yan M."/>
            <person name="Riley R."/>
            <person name="Champramary S."/>
            <person name="Plett K.L."/>
            <person name="Tsai I.J."/>
            <person name="Slot J."/>
            <person name="Sipos G."/>
            <person name="Plett J."/>
            <person name="Nagy L.G."/>
            <person name="Grigoriev I.V."/>
        </authorList>
    </citation>
    <scope>NUCLEOTIDE SEQUENCE</scope>
    <source>
        <strain evidence="2">CCBAS 213</strain>
    </source>
</reference>
<feature type="compositionally biased region" description="Polar residues" evidence="1">
    <location>
        <begin position="15"/>
        <end position="56"/>
    </location>
</feature>
<feature type="region of interest" description="Disordered" evidence="1">
    <location>
        <begin position="1"/>
        <end position="375"/>
    </location>
</feature>
<evidence type="ECO:0000313" key="3">
    <source>
        <dbReference type="Proteomes" id="UP001175211"/>
    </source>
</evidence>
<keyword evidence="3" id="KW-1185">Reference proteome</keyword>
<dbReference type="Proteomes" id="UP001175211">
    <property type="component" value="Unassembled WGS sequence"/>
</dbReference>
<feature type="compositionally biased region" description="Polar residues" evidence="1">
    <location>
        <begin position="643"/>
        <end position="654"/>
    </location>
</feature>
<feature type="compositionally biased region" description="Low complexity" evidence="1">
    <location>
        <begin position="355"/>
        <end position="372"/>
    </location>
</feature>
<feature type="compositionally biased region" description="Polar residues" evidence="1">
    <location>
        <begin position="309"/>
        <end position="319"/>
    </location>
</feature>
<protein>
    <submittedName>
        <fullName evidence="2">Uncharacterized protein</fullName>
    </submittedName>
</protein>
<feature type="compositionally biased region" description="Polar residues" evidence="1">
    <location>
        <begin position="609"/>
        <end position="626"/>
    </location>
</feature>
<feature type="compositionally biased region" description="Low complexity" evidence="1">
    <location>
        <begin position="260"/>
        <end position="270"/>
    </location>
</feature>
<feature type="compositionally biased region" description="Basic and acidic residues" evidence="1">
    <location>
        <begin position="341"/>
        <end position="350"/>
    </location>
</feature>
<feature type="compositionally biased region" description="Low complexity" evidence="1">
    <location>
        <begin position="664"/>
        <end position="674"/>
    </location>
</feature>
<feature type="compositionally biased region" description="Basic and acidic residues" evidence="1">
    <location>
        <begin position="1"/>
        <end position="14"/>
    </location>
</feature>
<sequence length="789" mass="86485">MEDPSHLPEEERAQSQDQDLTPATEPRLTSQIPGAYSTTEGTHPYTASSMSLQSEETSQEAKKRGLWNQAREVISTFGTKKEGGSKASSRTTAARKKNLTVIPETSGPEGKSKEESPATTLNKMMESLVLGPPPQLPPVQLSPGPLDQEWWRIAGQRTEGSQSPGTQPPPGSSQGKKLLWPEYQPWGPRQSPPKRNLPEPPSPMKRISRSETRSRNITPIELSQILAPTNSPSSPLSPRASRQERSNSPSPSTSDHGHFSTTRSSSPSSSQELPGSPQTYRPEWTEQERTTHKSEVPKSPISRGYTPVETGTSPLNQTPPAMKSPEESGPSPSDTPELYDELERTLRSNDKPGITTRASSTTRSPTSTVPATGRQIRPLSHAIRATILVEVCRVVTREVTLAVSQEAIPIETSILEDRCEDTPPPSYSRSSEDFPIRFIILSNNSDMGGWTTSESSVTVVKEEPRPGKHERKWASVFSLPLLKRKKGKGKEVAPPPPQQRTQLPSLDMIPMATASIKEDLDIIWEREERLKMELEAVAMRKEELQRRSTLAKAGTWAYPEGYPDPSVTGPLPNSTPGEEHGTGTIKPGTEPQPSPSSGHTLCPAEELTLPSSSTTEQRQLPPSSMSADPPTMPMPAVMYATKYKTSQMPSSWQKGLNPPPPSSPTSSIHSQQSTCSQPQSHSWPHGSGIDPEDRTSKGSSKGSRSGPESSETGIRSSPEAWSLLNESDPSDFEEEETFRKPGNVLPSIWSGNTGQESMARMMYSQNLWKDLAWEPTEAELEIITYLEML</sequence>
<dbReference type="EMBL" id="JAUEPS010000224">
    <property type="protein sequence ID" value="KAK0433486.1"/>
    <property type="molecule type" value="Genomic_DNA"/>
</dbReference>
<dbReference type="GeneID" id="85362368"/>
<feature type="compositionally biased region" description="Low complexity" evidence="1">
    <location>
        <begin position="697"/>
        <end position="711"/>
    </location>
</feature>
<name>A0AA39MG08_ARMTA</name>
<comment type="caution">
    <text evidence="2">The sequence shown here is derived from an EMBL/GenBank/DDBJ whole genome shotgun (WGS) entry which is preliminary data.</text>
</comment>
<evidence type="ECO:0000313" key="2">
    <source>
        <dbReference type="EMBL" id="KAK0433486.1"/>
    </source>
</evidence>
<proteinExistence type="predicted"/>
<organism evidence="2 3">
    <name type="scientific">Armillaria tabescens</name>
    <name type="common">Ringless honey mushroom</name>
    <name type="synonym">Agaricus tabescens</name>
    <dbReference type="NCBI Taxonomy" id="1929756"/>
    <lineage>
        <taxon>Eukaryota</taxon>
        <taxon>Fungi</taxon>
        <taxon>Dikarya</taxon>
        <taxon>Basidiomycota</taxon>
        <taxon>Agaricomycotina</taxon>
        <taxon>Agaricomycetes</taxon>
        <taxon>Agaricomycetidae</taxon>
        <taxon>Agaricales</taxon>
        <taxon>Marasmiineae</taxon>
        <taxon>Physalacriaceae</taxon>
        <taxon>Desarmillaria</taxon>
    </lineage>
</organism>
<feature type="region of interest" description="Disordered" evidence="1">
    <location>
        <begin position="556"/>
        <end position="744"/>
    </location>
</feature>
<accession>A0AA39MG08</accession>
<evidence type="ECO:0000256" key="1">
    <source>
        <dbReference type="SAM" id="MobiDB-lite"/>
    </source>
</evidence>